<accession>X0YJU4</accession>
<name>X0YJU4_9ZZZZ</name>
<reference evidence="1" key="1">
    <citation type="journal article" date="2014" name="Front. Microbiol.">
        <title>High frequency of phylogenetically diverse reductive dehalogenase-homologous genes in deep subseafloor sedimentary metagenomes.</title>
        <authorList>
            <person name="Kawai M."/>
            <person name="Futagami T."/>
            <person name="Toyoda A."/>
            <person name="Takaki Y."/>
            <person name="Nishi S."/>
            <person name="Hori S."/>
            <person name="Arai W."/>
            <person name="Tsubouchi T."/>
            <person name="Morono Y."/>
            <person name="Uchiyama I."/>
            <person name="Ito T."/>
            <person name="Fujiyama A."/>
            <person name="Inagaki F."/>
            <person name="Takami H."/>
        </authorList>
    </citation>
    <scope>NUCLEOTIDE SEQUENCE</scope>
    <source>
        <strain evidence="1">Expedition CK06-06</strain>
    </source>
</reference>
<dbReference type="AlphaFoldDB" id="X0YJU4"/>
<protein>
    <submittedName>
        <fullName evidence="1">Uncharacterized protein</fullName>
    </submittedName>
</protein>
<gene>
    <name evidence="1" type="ORF">S01H4_03253</name>
</gene>
<comment type="caution">
    <text evidence="1">The sequence shown here is derived from an EMBL/GenBank/DDBJ whole genome shotgun (WGS) entry which is preliminary data.</text>
</comment>
<proteinExistence type="predicted"/>
<organism evidence="1">
    <name type="scientific">marine sediment metagenome</name>
    <dbReference type="NCBI Taxonomy" id="412755"/>
    <lineage>
        <taxon>unclassified sequences</taxon>
        <taxon>metagenomes</taxon>
        <taxon>ecological metagenomes</taxon>
    </lineage>
</organism>
<evidence type="ECO:0000313" key="1">
    <source>
        <dbReference type="EMBL" id="GAG56285.1"/>
    </source>
</evidence>
<sequence length="171" mass="20001">MYNRINWRDISKLKSLTRIEARILSRINAQKQIHSDYLVQRAINYIKKKYPQSELRDQWSQGVATCVHHIFPKSTYPQIAAYIENLIKLTSEQHFTKAHPNGNMTLIDPNYQCECLIAKSNSIEESLNTGELFYSKESFVYIVNTGLNTQWQLPLSFDNIRTQLVAKYNEL</sequence>
<dbReference type="EMBL" id="BART01000782">
    <property type="protein sequence ID" value="GAG56285.1"/>
    <property type="molecule type" value="Genomic_DNA"/>
</dbReference>